<feature type="active site" description="Proton acceptor" evidence="9">
    <location>
        <position position="136"/>
    </location>
</feature>
<dbReference type="InterPro" id="IPR035966">
    <property type="entry name" value="PKF_sf"/>
</dbReference>
<dbReference type="InterPro" id="IPR022953">
    <property type="entry name" value="ATP_PFK"/>
</dbReference>
<name>A0A7I8D0U2_9FIRM</name>
<dbReference type="PRINTS" id="PR00476">
    <property type="entry name" value="PHFRCTKINASE"/>
</dbReference>
<evidence type="ECO:0000313" key="11">
    <source>
        <dbReference type="EMBL" id="BCI59575.1"/>
    </source>
</evidence>
<dbReference type="HAMAP" id="MF_01976">
    <property type="entry name" value="Phosphofructokinase_III"/>
    <property type="match status" value="1"/>
</dbReference>
<comment type="catalytic activity">
    <reaction evidence="9">
        <text>beta-D-fructose 6-phosphate + ATP = beta-D-fructose 1,6-bisphosphate + ADP + H(+)</text>
        <dbReference type="Rhea" id="RHEA:16109"/>
        <dbReference type="ChEBI" id="CHEBI:15378"/>
        <dbReference type="ChEBI" id="CHEBI:30616"/>
        <dbReference type="ChEBI" id="CHEBI:32966"/>
        <dbReference type="ChEBI" id="CHEBI:57634"/>
        <dbReference type="ChEBI" id="CHEBI:456216"/>
        <dbReference type="EC" id="2.7.1.11"/>
    </reaction>
</comment>
<evidence type="ECO:0000256" key="8">
    <source>
        <dbReference type="ARBA" id="ARBA00023152"/>
    </source>
</evidence>
<keyword evidence="3 9" id="KW-0963">Cytoplasm</keyword>
<dbReference type="PIRSF" id="PIRSF000532">
    <property type="entry name" value="ATP_PFK_prok"/>
    <property type="match status" value="1"/>
</dbReference>
<feature type="binding site" description="in other chain" evidence="9">
    <location>
        <position position="232"/>
    </location>
    <ligand>
        <name>substrate</name>
        <note>ligand shared between dimeric partners</note>
    </ligand>
</feature>
<gene>
    <name evidence="11" type="primary">pfkA_1</name>
    <name evidence="9" type="synonym">pfkA</name>
    <name evidence="11" type="ORF">C12CBH8_02140</name>
</gene>
<feature type="binding site" evidence="9">
    <location>
        <position position="112"/>
    </location>
    <ligand>
        <name>Mg(2+)</name>
        <dbReference type="ChEBI" id="CHEBI:18420"/>
        <note>catalytic</note>
    </ligand>
</feature>
<keyword evidence="12" id="KW-1185">Reference proteome</keyword>
<dbReference type="GO" id="GO:0048029">
    <property type="term" value="F:monosaccharide binding"/>
    <property type="evidence" value="ECO:0007669"/>
    <property type="project" value="TreeGrafter"/>
</dbReference>
<feature type="binding site" evidence="9">
    <location>
        <begin position="111"/>
        <end position="114"/>
    </location>
    <ligand>
        <name>ATP</name>
        <dbReference type="ChEBI" id="CHEBI:30616"/>
    </ligand>
</feature>
<dbReference type="RefSeq" id="WP_090264116.1">
    <property type="nucleotide sequence ID" value="NZ_AP023321.1"/>
</dbReference>
<evidence type="ECO:0000256" key="4">
    <source>
        <dbReference type="ARBA" id="ARBA00022679"/>
    </source>
</evidence>
<dbReference type="EC" id="2.7.1.11" evidence="9"/>
<dbReference type="KEGG" id="sman:C12CBH8_02140"/>
<keyword evidence="5 9" id="KW-0479">Metal-binding</keyword>
<evidence type="ECO:0000259" key="10">
    <source>
        <dbReference type="Pfam" id="PF00365"/>
    </source>
</evidence>
<sequence length="359" mass="39135">MKRRIGILTAGGDCPGLNAAIRGVARASYNMFDAEFVGIRDGYKGLIKGEYKEMTQSDFSGILTLGGTILGTSRQPYRTMRKIEEDKVDKVAAMKANYKKMKLDCLITLGGNGTHKTANLLAEEGLNVIGLPKTIDNDIWGTDVTFGFHTAVDIATEVIDRIHTTANSHGRVLIVEIMGNKAGWLTLFSGVAGGADVILLPEIPYNLNSVLEAVEGRAKKQKRRFSIIAVAEGAMTTKEAGMKGKERNALRAKEPYMSVSYRVADQISKETGFECRVVVPGHFQRGGSPSPYDRILATRFGVQAARLIREEHYGMAVAQIGDIVTQNPLKEVAGKSKLVPPDHQMVNFARSMGIKFGNE</sequence>
<evidence type="ECO:0000256" key="7">
    <source>
        <dbReference type="ARBA" id="ARBA00022842"/>
    </source>
</evidence>
<dbReference type="GO" id="GO:0003872">
    <property type="term" value="F:6-phosphofructokinase activity"/>
    <property type="evidence" value="ECO:0007669"/>
    <property type="project" value="UniProtKB-UniRule"/>
</dbReference>
<evidence type="ECO:0000256" key="6">
    <source>
        <dbReference type="ARBA" id="ARBA00022777"/>
    </source>
</evidence>
<dbReference type="PROSITE" id="PS00433">
    <property type="entry name" value="PHOSPHOFRUCTOKINASE"/>
    <property type="match status" value="1"/>
</dbReference>
<keyword evidence="4 9" id="KW-0808">Transferase</keyword>
<dbReference type="Proteomes" id="UP000593890">
    <property type="component" value="Chromosome"/>
</dbReference>
<proteinExistence type="inferred from homology"/>
<evidence type="ECO:0000256" key="1">
    <source>
        <dbReference type="ARBA" id="ARBA00001946"/>
    </source>
</evidence>
<feature type="binding site" description="in other chain" evidence="9">
    <location>
        <begin position="134"/>
        <end position="136"/>
    </location>
    <ligand>
        <name>substrate</name>
        <note>ligand shared between dimeric partners</note>
    </ligand>
</feature>
<dbReference type="GO" id="GO:0070095">
    <property type="term" value="F:fructose-6-phosphate binding"/>
    <property type="evidence" value="ECO:0007669"/>
    <property type="project" value="TreeGrafter"/>
</dbReference>
<comment type="subunit">
    <text evidence="9">Homodimer or homotetramer.</text>
</comment>
<evidence type="ECO:0000313" key="12">
    <source>
        <dbReference type="Proteomes" id="UP000593890"/>
    </source>
</evidence>
<dbReference type="PANTHER" id="PTHR13697">
    <property type="entry name" value="PHOSPHOFRUCTOKINASE"/>
    <property type="match status" value="1"/>
</dbReference>
<comment type="subcellular location">
    <subcellularLocation>
        <location evidence="9">Cytoplasm</location>
    </subcellularLocation>
</comment>
<comment type="cofactor">
    <cofactor evidence="1 9">
        <name>Mg(2+)</name>
        <dbReference type="ChEBI" id="CHEBI:18420"/>
    </cofactor>
</comment>
<evidence type="ECO:0000256" key="5">
    <source>
        <dbReference type="ARBA" id="ARBA00022723"/>
    </source>
</evidence>
<comment type="pathway">
    <text evidence="2 9">Carbohydrate degradation; glycolysis; D-glyceraldehyde 3-phosphate and glycerone phosphate from D-glucose: step 3/4.</text>
</comment>
<feature type="binding site" description="in other chain" evidence="9">
    <location>
        <begin position="282"/>
        <end position="285"/>
    </location>
    <ligand>
        <name>substrate</name>
        <note>ligand shared between dimeric partners</note>
    </ligand>
</feature>
<dbReference type="InterPro" id="IPR000023">
    <property type="entry name" value="Phosphofructokinase_dom"/>
</dbReference>
<organism evidence="11 12">
    <name type="scientific">Solibaculum mannosilyticum</name>
    <dbReference type="NCBI Taxonomy" id="2780922"/>
    <lineage>
        <taxon>Bacteria</taxon>
        <taxon>Bacillati</taxon>
        <taxon>Bacillota</taxon>
        <taxon>Clostridia</taxon>
        <taxon>Eubacteriales</taxon>
        <taxon>Oscillospiraceae</taxon>
        <taxon>Solibaculum</taxon>
    </lineage>
</organism>
<keyword evidence="9" id="KW-0547">Nucleotide-binding</keyword>
<dbReference type="Gene3D" id="3.40.50.460">
    <property type="entry name" value="Phosphofructokinase domain"/>
    <property type="match status" value="1"/>
</dbReference>
<dbReference type="GO" id="GO:0016208">
    <property type="term" value="F:AMP binding"/>
    <property type="evidence" value="ECO:0007669"/>
    <property type="project" value="TreeGrafter"/>
</dbReference>
<dbReference type="GO" id="GO:0042802">
    <property type="term" value="F:identical protein binding"/>
    <property type="evidence" value="ECO:0007669"/>
    <property type="project" value="TreeGrafter"/>
</dbReference>
<evidence type="ECO:0000256" key="9">
    <source>
        <dbReference type="HAMAP-Rule" id="MF_01976"/>
    </source>
</evidence>
<dbReference type="InterPro" id="IPR012003">
    <property type="entry name" value="ATP_PFK_prok-type"/>
</dbReference>
<comment type="caution">
    <text evidence="9">Lacks conserved residue(s) required for the propagation of feature annotation.</text>
</comment>
<dbReference type="InterPro" id="IPR015912">
    <property type="entry name" value="Phosphofructokinase_CS"/>
</dbReference>
<feature type="domain" description="Phosphofructokinase" evidence="10">
    <location>
        <begin position="4"/>
        <end position="308"/>
    </location>
</feature>
<evidence type="ECO:0000256" key="2">
    <source>
        <dbReference type="ARBA" id="ARBA00004679"/>
    </source>
</evidence>
<dbReference type="Gene3D" id="3.40.50.450">
    <property type="match status" value="1"/>
</dbReference>
<dbReference type="GO" id="GO:0061621">
    <property type="term" value="P:canonical glycolysis"/>
    <property type="evidence" value="ECO:0007669"/>
    <property type="project" value="TreeGrafter"/>
</dbReference>
<dbReference type="InterPro" id="IPR012829">
    <property type="entry name" value="Phosphofructokinase_III"/>
</dbReference>
<dbReference type="GO" id="GO:0005524">
    <property type="term" value="F:ATP binding"/>
    <property type="evidence" value="ECO:0007669"/>
    <property type="project" value="UniProtKB-KW"/>
</dbReference>
<dbReference type="GO" id="GO:0047334">
    <property type="term" value="F:diphosphate-fructose-6-phosphate 1-phosphotransferase activity"/>
    <property type="evidence" value="ECO:0007669"/>
    <property type="project" value="InterPro"/>
</dbReference>
<dbReference type="SUPFAM" id="SSF53784">
    <property type="entry name" value="Phosphofructokinase"/>
    <property type="match status" value="1"/>
</dbReference>
<dbReference type="PANTHER" id="PTHR13697:SF52">
    <property type="entry name" value="ATP-DEPENDENT 6-PHOSPHOFRUCTOKINASE 3"/>
    <property type="match status" value="1"/>
</dbReference>
<keyword evidence="6 9" id="KW-0418">Kinase</keyword>
<protein>
    <recommendedName>
        <fullName evidence="9">ATP-dependent 6-phosphofructokinase</fullName>
        <shortName evidence="9">ATP-PFK</shortName>
        <shortName evidence="9">Phosphofructokinase</shortName>
        <ecNumber evidence="9">2.7.1.11</ecNumber>
    </recommendedName>
    <alternativeName>
        <fullName evidence="9">Phosphohexokinase</fullName>
    </alternativeName>
</protein>
<dbReference type="AlphaFoldDB" id="A0A7I8D0U2"/>
<dbReference type="Pfam" id="PF00365">
    <property type="entry name" value="PFK"/>
    <property type="match status" value="1"/>
</dbReference>
<dbReference type="GO" id="GO:0046872">
    <property type="term" value="F:metal ion binding"/>
    <property type="evidence" value="ECO:0007669"/>
    <property type="project" value="UniProtKB-KW"/>
</dbReference>
<feature type="binding site" evidence="9">
    <location>
        <begin position="74"/>
        <end position="75"/>
    </location>
    <ligand>
        <name>ATP</name>
        <dbReference type="ChEBI" id="CHEBI:30616"/>
    </ligand>
</feature>
<feature type="binding site" evidence="9">
    <location>
        <position position="12"/>
    </location>
    <ligand>
        <name>ATP</name>
        <dbReference type="ChEBI" id="CHEBI:30616"/>
    </ligand>
</feature>
<feature type="binding site" evidence="9">
    <location>
        <position position="276"/>
    </location>
    <ligand>
        <name>substrate</name>
        <note>ligand shared between dimeric partners</note>
    </ligand>
</feature>
<dbReference type="EMBL" id="AP023321">
    <property type="protein sequence ID" value="BCI59575.1"/>
    <property type="molecule type" value="Genomic_DNA"/>
</dbReference>
<comment type="similarity">
    <text evidence="9">Belongs to the phosphofructokinase type A (PFKA) family. Mixed-substrate PFK group III subfamily.</text>
</comment>
<feature type="site" description="Important for substrate specificity; cannot use PPi as phosphoryl donor" evidence="9">
    <location>
        <position position="113"/>
    </location>
</feature>
<dbReference type="NCBIfam" id="NF002872">
    <property type="entry name" value="PRK03202.1"/>
    <property type="match status" value="1"/>
</dbReference>
<keyword evidence="9" id="KW-0067">ATP-binding</keyword>
<reference evidence="12" key="1">
    <citation type="submission" date="2020-07" db="EMBL/GenBank/DDBJ databases">
        <title>Complete genome sequencing of Clostridia bacterium strain 12CBH8.</title>
        <authorList>
            <person name="Sakamoto M."/>
            <person name="Murakami T."/>
            <person name="Mori H."/>
        </authorList>
    </citation>
    <scope>NUCLEOTIDE SEQUENCE [LARGE SCALE GENOMIC DNA]</scope>
    <source>
        <strain evidence="12">12CBH8</strain>
    </source>
</reference>
<feature type="binding site" evidence="9">
    <location>
        <position position="171"/>
    </location>
    <ligand>
        <name>substrate</name>
        <note>ligand shared between dimeric partners</note>
    </ligand>
</feature>
<evidence type="ECO:0000256" key="3">
    <source>
        <dbReference type="ARBA" id="ARBA00022490"/>
    </source>
</evidence>
<keyword evidence="7 9" id="KW-0460">Magnesium</keyword>
<keyword evidence="8 9" id="KW-0324">Glycolysis</keyword>
<dbReference type="GO" id="GO:0030388">
    <property type="term" value="P:fructose 1,6-bisphosphate metabolic process"/>
    <property type="evidence" value="ECO:0007669"/>
    <property type="project" value="TreeGrafter"/>
</dbReference>
<dbReference type="UniPathway" id="UPA00109">
    <property type="reaction ID" value="UER00182"/>
</dbReference>
<dbReference type="GO" id="GO:0006002">
    <property type="term" value="P:fructose 6-phosphate metabolic process"/>
    <property type="evidence" value="ECO:0007669"/>
    <property type="project" value="InterPro"/>
</dbReference>
<accession>A0A7I8D0U2</accession>
<comment type="function">
    <text evidence="9">Catalyzes the phosphorylation of D-fructose 6-phosphate to fructose 1,6-bisphosphate by ATP, the first committing step of glycolysis.</text>
</comment>
<dbReference type="GO" id="GO:0005945">
    <property type="term" value="C:6-phosphofructokinase complex"/>
    <property type="evidence" value="ECO:0007669"/>
    <property type="project" value="TreeGrafter"/>
</dbReference>